<dbReference type="Gene3D" id="3.40.140.10">
    <property type="entry name" value="Cytidine Deaminase, domain 2"/>
    <property type="match status" value="1"/>
</dbReference>
<dbReference type="RefSeq" id="WP_191155013.1">
    <property type="nucleotide sequence ID" value="NZ_JACWUN010000006.1"/>
</dbReference>
<dbReference type="InterPro" id="IPR025657">
    <property type="entry name" value="RadC_JAB"/>
</dbReference>
<keyword evidence="4" id="KW-0862">Zinc</keyword>
<keyword evidence="2" id="KW-0479">Metal-binding</keyword>
<dbReference type="InterPro" id="IPR010994">
    <property type="entry name" value="RuvA_2-like"/>
</dbReference>
<dbReference type="EMBL" id="JACWUN010000006">
    <property type="protein sequence ID" value="MBD1400406.1"/>
    <property type="molecule type" value="Genomic_DNA"/>
</dbReference>
<evidence type="ECO:0000256" key="5">
    <source>
        <dbReference type="ARBA" id="ARBA00023049"/>
    </source>
</evidence>
<evidence type="ECO:0000259" key="7">
    <source>
        <dbReference type="PROSITE" id="PS50249"/>
    </source>
</evidence>
<dbReference type="NCBIfam" id="TIGR00608">
    <property type="entry name" value="radc"/>
    <property type="match status" value="1"/>
</dbReference>
<dbReference type="NCBIfam" id="NF000642">
    <property type="entry name" value="PRK00024.1"/>
    <property type="match status" value="1"/>
</dbReference>
<keyword evidence="5" id="KW-0482">Metalloprotease</keyword>
<dbReference type="Proteomes" id="UP000632828">
    <property type="component" value="Unassembled WGS sequence"/>
</dbReference>
<evidence type="ECO:0000313" key="8">
    <source>
        <dbReference type="EMBL" id="MBD1400406.1"/>
    </source>
</evidence>
<evidence type="ECO:0000256" key="6">
    <source>
        <dbReference type="RuleBase" id="RU003797"/>
    </source>
</evidence>
<dbReference type="InterPro" id="IPR001405">
    <property type="entry name" value="UPF0758"/>
</dbReference>
<evidence type="ECO:0000256" key="2">
    <source>
        <dbReference type="ARBA" id="ARBA00022723"/>
    </source>
</evidence>
<dbReference type="SUPFAM" id="SSF47781">
    <property type="entry name" value="RuvA domain 2-like"/>
    <property type="match status" value="1"/>
</dbReference>
<evidence type="ECO:0000313" key="9">
    <source>
        <dbReference type="Proteomes" id="UP000632828"/>
    </source>
</evidence>
<comment type="similarity">
    <text evidence="6">Belongs to the UPF0758 family.</text>
</comment>
<evidence type="ECO:0000256" key="1">
    <source>
        <dbReference type="ARBA" id="ARBA00022670"/>
    </source>
</evidence>
<dbReference type="PROSITE" id="PS50249">
    <property type="entry name" value="MPN"/>
    <property type="match status" value="1"/>
</dbReference>
<gene>
    <name evidence="8" type="primary">radC</name>
    <name evidence="8" type="ORF">ICT70_06960</name>
</gene>
<reference evidence="8" key="1">
    <citation type="submission" date="2020-09" db="EMBL/GenBank/DDBJ databases">
        <title>Pelobacter alkaliphilus sp. nov., a novel anaerobic arsenate-reducing bacterium from terrestrial mud volcano.</title>
        <authorList>
            <person name="Khomyakova M.A."/>
            <person name="Merkel A.Y."/>
            <person name="Slobodkin A.I."/>
        </authorList>
    </citation>
    <scope>NUCLEOTIDE SEQUENCE</scope>
    <source>
        <strain evidence="8">M08fum</strain>
    </source>
</reference>
<dbReference type="InterPro" id="IPR046778">
    <property type="entry name" value="UPF0758_N"/>
</dbReference>
<organism evidence="8 9">
    <name type="scientific">Pelovirga terrestris</name>
    <dbReference type="NCBI Taxonomy" id="2771352"/>
    <lineage>
        <taxon>Bacteria</taxon>
        <taxon>Pseudomonadati</taxon>
        <taxon>Thermodesulfobacteriota</taxon>
        <taxon>Desulfuromonadia</taxon>
        <taxon>Geobacterales</taxon>
        <taxon>Geobacteraceae</taxon>
        <taxon>Pelovirga</taxon>
    </lineage>
</organism>
<keyword evidence="9" id="KW-1185">Reference proteome</keyword>
<evidence type="ECO:0000256" key="3">
    <source>
        <dbReference type="ARBA" id="ARBA00022801"/>
    </source>
</evidence>
<dbReference type="PROSITE" id="PS01302">
    <property type="entry name" value="UPF0758"/>
    <property type="match status" value="1"/>
</dbReference>
<dbReference type="GO" id="GO:0008237">
    <property type="term" value="F:metallopeptidase activity"/>
    <property type="evidence" value="ECO:0007669"/>
    <property type="project" value="UniProtKB-KW"/>
</dbReference>
<dbReference type="GO" id="GO:0046872">
    <property type="term" value="F:metal ion binding"/>
    <property type="evidence" value="ECO:0007669"/>
    <property type="project" value="UniProtKB-KW"/>
</dbReference>
<evidence type="ECO:0000256" key="4">
    <source>
        <dbReference type="ARBA" id="ARBA00022833"/>
    </source>
</evidence>
<comment type="caution">
    <text evidence="8">The sequence shown here is derived from an EMBL/GenBank/DDBJ whole genome shotgun (WGS) entry which is preliminary data.</text>
</comment>
<dbReference type="InterPro" id="IPR037518">
    <property type="entry name" value="MPN"/>
</dbReference>
<dbReference type="AlphaFoldDB" id="A0A8J6QPJ5"/>
<dbReference type="PANTHER" id="PTHR30471:SF3">
    <property type="entry name" value="UPF0758 PROTEIN YEES-RELATED"/>
    <property type="match status" value="1"/>
</dbReference>
<sequence length="227" mass="25203">MQRIKDWPADERPREKLLARGADHLTDAELLALIIRTGDSSSKNSVVDLARGLLRRFGSLRQLAAATITELCEQPGIGPAKAAEIQAMFQIARRFSDQRLQPGNTYRSSTDAFYHFHERLCDYRKEVFIALLLDTKNRLIREVQISEGSLNASIVHPREVFAPALKESAAAVLFVHNHPSGDPTPSREDIEITGRLKSAGELLGIRVLDHIIIGNGAYISLADRGEL</sequence>
<dbReference type="PANTHER" id="PTHR30471">
    <property type="entry name" value="DNA REPAIR PROTEIN RADC"/>
    <property type="match status" value="1"/>
</dbReference>
<dbReference type="Pfam" id="PF04002">
    <property type="entry name" value="RadC"/>
    <property type="match status" value="1"/>
</dbReference>
<dbReference type="Pfam" id="PF20582">
    <property type="entry name" value="UPF0758_N"/>
    <property type="match status" value="1"/>
</dbReference>
<feature type="domain" description="MPN" evidence="7">
    <location>
        <begin position="105"/>
        <end position="227"/>
    </location>
</feature>
<dbReference type="Gene3D" id="1.10.150.20">
    <property type="entry name" value="5' to 3' exonuclease, C-terminal subdomain"/>
    <property type="match status" value="1"/>
</dbReference>
<keyword evidence="1" id="KW-0645">Protease</keyword>
<accession>A0A8J6QPJ5</accession>
<protein>
    <submittedName>
        <fullName evidence="8">DNA repair protein RadC</fullName>
    </submittedName>
</protein>
<name>A0A8J6QPJ5_9BACT</name>
<dbReference type="SUPFAM" id="SSF102712">
    <property type="entry name" value="JAB1/MPN domain"/>
    <property type="match status" value="1"/>
</dbReference>
<keyword evidence="3" id="KW-0378">Hydrolase</keyword>
<dbReference type="GO" id="GO:0006508">
    <property type="term" value="P:proteolysis"/>
    <property type="evidence" value="ECO:0007669"/>
    <property type="project" value="UniProtKB-KW"/>
</dbReference>
<dbReference type="CDD" id="cd08071">
    <property type="entry name" value="MPN_DUF2466"/>
    <property type="match status" value="1"/>
</dbReference>
<proteinExistence type="inferred from homology"/>
<dbReference type="InterPro" id="IPR020891">
    <property type="entry name" value="UPF0758_CS"/>
</dbReference>